<dbReference type="NCBIfam" id="TIGR00525">
    <property type="entry name" value="folB"/>
    <property type="match status" value="1"/>
</dbReference>
<dbReference type="RefSeq" id="WP_011639566.1">
    <property type="nucleotide sequence ID" value="NC_008346.1"/>
</dbReference>
<evidence type="ECO:0000313" key="9">
    <source>
        <dbReference type="Proteomes" id="UP000001968"/>
    </source>
</evidence>
<dbReference type="FunFam" id="3.30.1130.10:FF:000003">
    <property type="entry name" value="7,8-dihydroneopterin aldolase"/>
    <property type="match status" value="1"/>
</dbReference>
<evidence type="ECO:0000256" key="5">
    <source>
        <dbReference type="ARBA" id="ARBA00023239"/>
    </source>
</evidence>
<dbReference type="SMART" id="SM00905">
    <property type="entry name" value="FolB"/>
    <property type="match status" value="1"/>
</dbReference>
<comment type="catalytic activity">
    <reaction evidence="1 6">
        <text>7,8-dihydroneopterin = 6-hydroxymethyl-7,8-dihydropterin + glycolaldehyde</text>
        <dbReference type="Rhea" id="RHEA:10540"/>
        <dbReference type="ChEBI" id="CHEBI:17001"/>
        <dbReference type="ChEBI" id="CHEBI:17071"/>
        <dbReference type="ChEBI" id="CHEBI:44841"/>
        <dbReference type="EC" id="4.1.2.25"/>
    </reaction>
</comment>
<reference evidence="9" key="1">
    <citation type="journal article" date="2010" name="Environ. Microbiol.">
        <title>The genome of Syntrophomonas wolfei: new insights into syntrophic metabolism and biohydrogen production.</title>
        <authorList>
            <person name="Sieber J.R."/>
            <person name="Sims D.R."/>
            <person name="Han C."/>
            <person name="Kim E."/>
            <person name="Lykidis A."/>
            <person name="Lapidus A.L."/>
            <person name="McDonnald E."/>
            <person name="Rohlin L."/>
            <person name="Culley D.E."/>
            <person name="Gunsalus R."/>
            <person name="McInerney M.J."/>
        </authorList>
    </citation>
    <scope>NUCLEOTIDE SEQUENCE [LARGE SCALE GENOMIC DNA]</scope>
    <source>
        <strain evidence="9">DSM 2245B / Goettingen</strain>
    </source>
</reference>
<evidence type="ECO:0000256" key="1">
    <source>
        <dbReference type="ARBA" id="ARBA00001353"/>
    </source>
</evidence>
<dbReference type="SUPFAM" id="SSF55620">
    <property type="entry name" value="Tetrahydrobiopterin biosynthesis enzymes-like"/>
    <property type="match status" value="1"/>
</dbReference>
<comment type="function">
    <text evidence="6">Catalyzes the conversion of 7,8-dihydroneopterin to 6-hydroxymethyl-7,8-dihydropterin.</text>
</comment>
<dbReference type="InterPro" id="IPR006156">
    <property type="entry name" value="Dihydroneopterin_aldolase"/>
</dbReference>
<dbReference type="STRING" id="335541.Swol_0098"/>
<proteinExistence type="inferred from homology"/>
<dbReference type="HOGENOM" id="CLU_112632_1_4_9"/>
<keyword evidence="4 6" id="KW-0289">Folate biosynthesis</keyword>
<dbReference type="UniPathway" id="UPA00077">
    <property type="reaction ID" value="UER00154"/>
</dbReference>
<dbReference type="GO" id="GO:0005737">
    <property type="term" value="C:cytoplasm"/>
    <property type="evidence" value="ECO:0007669"/>
    <property type="project" value="TreeGrafter"/>
</dbReference>
<evidence type="ECO:0000256" key="4">
    <source>
        <dbReference type="ARBA" id="ARBA00022909"/>
    </source>
</evidence>
<dbReference type="EC" id="4.1.2.25" evidence="6"/>
<sequence length="123" mass="13770">MDKKVDKIMAQGLEFKACHGVLAAEKESPQSFLVDLDLFLDLKAAAEQDDLALTIDYDKAFHLVKNIVEKQSYNLLETLAEKIARALLDSFAALQAVEVQVSKPDAPVKGNFNYFAVKIRREK</sequence>
<dbReference type="InterPro" id="IPR043133">
    <property type="entry name" value="GTP-CH-I_C/QueF"/>
</dbReference>
<evidence type="ECO:0000259" key="7">
    <source>
        <dbReference type="SMART" id="SM00905"/>
    </source>
</evidence>
<evidence type="ECO:0000256" key="2">
    <source>
        <dbReference type="ARBA" id="ARBA00005013"/>
    </source>
</evidence>
<dbReference type="PANTHER" id="PTHR42844:SF1">
    <property type="entry name" value="DIHYDRONEOPTERIN ALDOLASE 1-RELATED"/>
    <property type="match status" value="1"/>
</dbReference>
<dbReference type="PANTHER" id="PTHR42844">
    <property type="entry name" value="DIHYDRONEOPTERIN ALDOLASE 1-RELATED"/>
    <property type="match status" value="1"/>
</dbReference>
<dbReference type="GO" id="GO:0046656">
    <property type="term" value="P:folic acid biosynthetic process"/>
    <property type="evidence" value="ECO:0007669"/>
    <property type="project" value="UniProtKB-UniRule"/>
</dbReference>
<dbReference type="eggNOG" id="COG1539">
    <property type="taxonomic scope" value="Bacteria"/>
</dbReference>
<comment type="similarity">
    <text evidence="3 6">Belongs to the DHNA family.</text>
</comment>
<protein>
    <recommendedName>
        <fullName evidence="6">7,8-dihydroneopterin aldolase</fullName>
        <ecNumber evidence="6">4.1.2.25</ecNumber>
    </recommendedName>
</protein>
<evidence type="ECO:0000256" key="3">
    <source>
        <dbReference type="ARBA" id="ARBA00005708"/>
    </source>
</evidence>
<dbReference type="KEGG" id="swo:Swol_0098"/>
<dbReference type="GO" id="GO:0004150">
    <property type="term" value="F:dihydroneopterin aldolase activity"/>
    <property type="evidence" value="ECO:0007669"/>
    <property type="project" value="UniProtKB-UniRule"/>
</dbReference>
<accession>Q0B0P9</accession>
<dbReference type="GO" id="GO:0046654">
    <property type="term" value="P:tetrahydrofolate biosynthetic process"/>
    <property type="evidence" value="ECO:0007669"/>
    <property type="project" value="UniProtKB-UniRule"/>
</dbReference>
<feature type="domain" description="Dihydroneopterin aldolase/epimerase" evidence="7">
    <location>
        <begin position="8"/>
        <end position="121"/>
    </location>
</feature>
<dbReference type="NCBIfam" id="TIGR00526">
    <property type="entry name" value="folB_dom"/>
    <property type="match status" value="1"/>
</dbReference>
<dbReference type="Proteomes" id="UP000001968">
    <property type="component" value="Chromosome"/>
</dbReference>
<dbReference type="AlphaFoldDB" id="Q0B0P9"/>
<dbReference type="Pfam" id="PF02152">
    <property type="entry name" value="FolB"/>
    <property type="match status" value="1"/>
</dbReference>
<comment type="pathway">
    <text evidence="2 6">Cofactor biosynthesis; tetrahydrofolate biosynthesis; 2-amino-4-hydroxy-6-hydroxymethyl-7,8-dihydropteridine diphosphate from 7,8-dihydroneopterin triphosphate: step 3/4.</text>
</comment>
<keyword evidence="5 6" id="KW-0456">Lyase</keyword>
<dbReference type="EMBL" id="CP000448">
    <property type="protein sequence ID" value="ABI67455.1"/>
    <property type="molecule type" value="Genomic_DNA"/>
</dbReference>
<dbReference type="InterPro" id="IPR006157">
    <property type="entry name" value="FolB_dom"/>
</dbReference>
<name>Q0B0P9_SYNWW</name>
<organism evidence="8 9">
    <name type="scientific">Syntrophomonas wolfei subsp. wolfei (strain DSM 2245B / Goettingen)</name>
    <dbReference type="NCBI Taxonomy" id="335541"/>
    <lineage>
        <taxon>Bacteria</taxon>
        <taxon>Bacillati</taxon>
        <taxon>Bacillota</taxon>
        <taxon>Clostridia</taxon>
        <taxon>Eubacteriales</taxon>
        <taxon>Syntrophomonadaceae</taxon>
        <taxon>Syntrophomonas</taxon>
    </lineage>
</organism>
<evidence type="ECO:0000256" key="6">
    <source>
        <dbReference type="RuleBase" id="RU362079"/>
    </source>
</evidence>
<gene>
    <name evidence="8" type="ordered locus">Swol_0098</name>
</gene>
<dbReference type="Gene3D" id="3.30.1130.10">
    <property type="match status" value="1"/>
</dbReference>
<keyword evidence="9" id="KW-1185">Reference proteome</keyword>
<evidence type="ECO:0000313" key="8">
    <source>
        <dbReference type="EMBL" id="ABI67455.1"/>
    </source>
</evidence>